<dbReference type="GO" id="GO:0005886">
    <property type="term" value="C:plasma membrane"/>
    <property type="evidence" value="ECO:0007669"/>
    <property type="project" value="UniProtKB-SubCell"/>
</dbReference>
<organism evidence="10 11">
    <name type="scientific">Listeria grayi</name>
    <name type="common">Listeria murrayi</name>
    <dbReference type="NCBI Taxonomy" id="1641"/>
    <lineage>
        <taxon>Bacteria</taxon>
        <taxon>Bacillati</taxon>
        <taxon>Bacillota</taxon>
        <taxon>Bacilli</taxon>
        <taxon>Bacillales</taxon>
        <taxon>Listeriaceae</taxon>
        <taxon>Listeria</taxon>
    </lineage>
</organism>
<evidence type="ECO:0000256" key="5">
    <source>
        <dbReference type="ARBA" id="ARBA00029447"/>
    </source>
</evidence>
<dbReference type="EMBL" id="UGPG01000001">
    <property type="protein sequence ID" value="STY43918.1"/>
    <property type="molecule type" value="Genomic_DNA"/>
</dbReference>
<keyword evidence="4 6" id="KW-0807">Transducer</keyword>
<dbReference type="AlphaFoldDB" id="A0A378MC54"/>
<dbReference type="Gene3D" id="1.10.287.950">
    <property type="entry name" value="Methyl-accepting chemotaxis protein"/>
    <property type="match status" value="1"/>
</dbReference>
<evidence type="ECO:0000259" key="9">
    <source>
        <dbReference type="PROSITE" id="PS50885"/>
    </source>
</evidence>
<dbReference type="Proteomes" id="UP000254879">
    <property type="component" value="Unassembled WGS sequence"/>
</dbReference>
<dbReference type="SMART" id="SM00283">
    <property type="entry name" value="MA"/>
    <property type="match status" value="1"/>
</dbReference>
<dbReference type="InterPro" id="IPR004090">
    <property type="entry name" value="Chemotax_Me-accpt_rcpt"/>
</dbReference>
<evidence type="ECO:0000313" key="11">
    <source>
        <dbReference type="Proteomes" id="UP000254879"/>
    </source>
</evidence>
<dbReference type="GO" id="GO:0004888">
    <property type="term" value="F:transmembrane signaling receptor activity"/>
    <property type="evidence" value="ECO:0007669"/>
    <property type="project" value="InterPro"/>
</dbReference>
<dbReference type="InterPro" id="IPR004089">
    <property type="entry name" value="MCPsignal_dom"/>
</dbReference>
<accession>A0A378MC54</accession>
<keyword evidence="7" id="KW-1133">Transmembrane helix</keyword>
<protein>
    <submittedName>
        <fullName evidence="10">Methyl-accepting chemotaxis protein 4</fullName>
    </submittedName>
</protein>
<dbReference type="SUPFAM" id="SSF58104">
    <property type="entry name" value="Methyl-accepting chemotaxis protein (MCP) signaling domain"/>
    <property type="match status" value="1"/>
</dbReference>
<evidence type="ECO:0000256" key="4">
    <source>
        <dbReference type="ARBA" id="ARBA00023224"/>
    </source>
</evidence>
<proteinExistence type="inferred from homology"/>
<evidence type="ECO:0000259" key="8">
    <source>
        <dbReference type="PROSITE" id="PS50111"/>
    </source>
</evidence>
<feature type="domain" description="HAMP" evidence="9">
    <location>
        <begin position="215"/>
        <end position="267"/>
    </location>
</feature>
<evidence type="ECO:0000256" key="3">
    <source>
        <dbReference type="ARBA" id="ARBA00023136"/>
    </source>
</evidence>
<name>A0A378MC54_LISGR</name>
<reference evidence="10 11" key="1">
    <citation type="submission" date="2018-06" db="EMBL/GenBank/DDBJ databases">
        <authorList>
            <consortium name="Pathogen Informatics"/>
            <person name="Doyle S."/>
        </authorList>
    </citation>
    <scope>NUCLEOTIDE SEQUENCE [LARGE SCALE GENOMIC DNA]</scope>
    <source>
        <strain evidence="11">NCTC 10815</strain>
    </source>
</reference>
<feature type="domain" description="Methyl-accepting transducer" evidence="8">
    <location>
        <begin position="286"/>
        <end position="522"/>
    </location>
</feature>
<sequence>MNIIKNRKLKTKLGLNIVINAIILIALGVTVYFGFNHVSSLSKQTVEDNVKPMREISTVKANMAQINIDILSMFDSTNEIPNFVKDIDDRYAENDKALVVIQKAGLVADEKKQLQLFKNNLAEMKDAASSVIRDTTSAQTDSELLNAQNNYYLHVKTKFDDAVGALNGLESMNFNQVNDSTNAISAFGNMLSISLAGAIILIVIVAVLFNLYMNKTILSGIRHLRESVRKIAAGDLSYQSENLVKDELGEIGHELNEMAENLRLMIIDMKETSAQVKNSSDNVIISSEIISQMTGEMGTEMRMMGEKIETQIGSMTESTEAMDQMTGGVQNVAEYSLKVSDLTKESVIKTNEGISVINNLVSQMDRISMVMRSSTEVVSKLVNRVGEVEVALNTVTNIADQTNLLALNAAIESARAGEHGRGFAVVAEEVRKLAEQSRLAVVDINAVLKKIQSESQTTVEVMNEGLSESEAGQKIIGETEVTFKDLLSRVNDIATQMQSVSQETEEMAAGIEEVNTSIADVTEISKQIGEQSKTSLEFAEINTFKINELVGVSEEMQHISSSLEGYVNRFVTDKLSEDIETEEQQLADPAAEEQLVAENI</sequence>
<dbReference type="PROSITE" id="PS50885">
    <property type="entry name" value="HAMP"/>
    <property type="match status" value="1"/>
</dbReference>
<dbReference type="Pfam" id="PF00672">
    <property type="entry name" value="HAMP"/>
    <property type="match status" value="1"/>
</dbReference>
<dbReference type="GO" id="GO:0006935">
    <property type="term" value="P:chemotaxis"/>
    <property type="evidence" value="ECO:0007669"/>
    <property type="project" value="InterPro"/>
</dbReference>
<dbReference type="InterPro" id="IPR024478">
    <property type="entry name" value="HlyB_4HB_MCP"/>
</dbReference>
<dbReference type="PANTHER" id="PTHR32089">
    <property type="entry name" value="METHYL-ACCEPTING CHEMOTAXIS PROTEIN MCPB"/>
    <property type="match status" value="1"/>
</dbReference>
<dbReference type="CDD" id="cd11386">
    <property type="entry name" value="MCP_signal"/>
    <property type="match status" value="1"/>
</dbReference>
<gene>
    <name evidence="10" type="primary">mcp4</name>
    <name evidence="10" type="ORF">NCTC10815_01227</name>
</gene>
<evidence type="ECO:0000256" key="7">
    <source>
        <dbReference type="SAM" id="Phobius"/>
    </source>
</evidence>
<dbReference type="Pfam" id="PF12729">
    <property type="entry name" value="4HB_MCP_1"/>
    <property type="match status" value="1"/>
</dbReference>
<dbReference type="PRINTS" id="PR00260">
    <property type="entry name" value="CHEMTRNSDUCR"/>
</dbReference>
<dbReference type="Gene3D" id="6.10.340.10">
    <property type="match status" value="1"/>
</dbReference>
<evidence type="ECO:0000256" key="1">
    <source>
        <dbReference type="ARBA" id="ARBA00004236"/>
    </source>
</evidence>
<evidence type="ECO:0000313" key="10">
    <source>
        <dbReference type="EMBL" id="STY43918.1"/>
    </source>
</evidence>
<evidence type="ECO:0000256" key="6">
    <source>
        <dbReference type="PROSITE-ProRule" id="PRU00284"/>
    </source>
</evidence>
<comment type="similarity">
    <text evidence="5">Belongs to the methyl-accepting chemotaxis (MCP) protein family.</text>
</comment>
<keyword evidence="3 7" id="KW-0472">Membrane</keyword>
<dbReference type="Pfam" id="PF00015">
    <property type="entry name" value="MCPsignal"/>
    <property type="match status" value="1"/>
</dbReference>
<feature type="transmembrane region" description="Helical" evidence="7">
    <location>
        <begin position="12"/>
        <end position="35"/>
    </location>
</feature>
<comment type="subcellular location">
    <subcellularLocation>
        <location evidence="1">Cell membrane</location>
    </subcellularLocation>
</comment>
<keyword evidence="7" id="KW-0812">Transmembrane</keyword>
<keyword evidence="2" id="KW-1003">Cell membrane</keyword>
<dbReference type="SMART" id="SM00304">
    <property type="entry name" value="HAMP"/>
    <property type="match status" value="1"/>
</dbReference>
<dbReference type="InterPro" id="IPR003660">
    <property type="entry name" value="HAMP_dom"/>
</dbReference>
<dbReference type="CDD" id="cd06225">
    <property type="entry name" value="HAMP"/>
    <property type="match status" value="1"/>
</dbReference>
<dbReference type="PANTHER" id="PTHR32089:SF112">
    <property type="entry name" value="LYSOZYME-LIKE PROTEIN-RELATED"/>
    <property type="match status" value="1"/>
</dbReference>
<feature type="transmembrane region" description="Helical" evidence="7">
    <location>
        <begin position="190"/>
        <end position="212"/>
    </location>
</feature>
<dbReference type="GO" id="GO:0007165">
    <property type="term" value="P:signal transduction"/>
    <property type="evidence" value="ECO:0007669"/>
    <property type="project" value="UniProtKB-KW"/>
</dbReference>
<dbReference type="PROSITE" id="PS50111">
    <property type="entry name" value="CHEMOTAXIS_TRANSDUC_2"/>
    <property type="match status" value="1"/>
</dbReference>
<evidence type="ECO:0000256" key="2">
    <source>
        <dbReference type="ARBA" id="ARBA00022475"/>
    </source>
</evidence>